<dbReference type="InterPro" id="IPR007497">
    <property type="entry name" value="SIMPL/DUF541"/>
</dbReference>
<dbReference type="Gene3D" id="3.30.70.2970">
    <property type="entry name" value="Protein of unknown function (DUF541), domain 2"/>
    <property type="match status" value="1"/>
</dbReference>
<proteinExistence type="predicted"/>
<dbReference type="InterPro" id="IPR052022">
    <property type="entry name" value="26kDa_periplasmic_antigen"/>
</dbReference>
<dbReference type="EMBL" id="CAFBQB010000053">
    <property type="protein sequence ID" value="CAB5041922.1"/>
    <property type="molecule type" value="Genomic_DNA"/>
</dbReference>
<gene>
    <name evidence="1" type="ORF">UFOPK2265_00840</name>
    <name evidence="2" type="ORF">UFOPK3255_00524</name>
    <name evidence="3" type="ORF">UFOPK4248_00527</name>
    <name evidence="4" type="ORF">UFOPK4284_00437</name>
</gene>
<dbReference type="Pfam" id="PF04402">
    <property type="entry name" value="SIMPL"/>
    <property type="match status" value="1"/>
</dbReference>
<sequence>MRTKTFRSIATVVIALSLIGGAAVAAPASAADLTSRYVTISATGTTTVVPDAVRINATVSVVAKSSKEALAASSNSVTAVRTALTANKVATKDVATQSVTVNPEYSYPQDGGAPVLNGYRATQSFTITVRAASTAGAVVDAIIAAGGDNVQLNGVSPFILNDDKASEVARNFAVGRAKAKAVSYAKLLGVKLGKIIYLDETSTPTVYPVFGMTAKADSAATQIDLGEQKVSVTVTVRWAIV</sequence>
<evidence type="ECO:0000313" key="1">
    <source>
        <dbReference type="EMBL" id="CAB4661544.1"/>
    </source>
</evidence>
<dbReference type="PANTHER" id="PTHR34387:SF1">
    <property type="entry name" value="PERIPLASMIC IMMUNOGENIC PROTEIN"/>
    <property type="match status" value="1"/>
</dbReference>
<dbReference type="EMBL" id="CAEZWP010000040">
    <property type="protein sequence ID" value="CAB4661544.1"/>
    <property type="molecule type" value="Genomic_DNA"/>
</dbReference>
<protein>
    <submittedName>
        <fullName evidence="1">Unannotated protein</fullName>
    </submittedName>
</protein>
<evidence type="ECO:0000313" key="2">
    <source>
        <dbReference type="EMBL" id="CAB4842194.1"/>
    </source>
</evidence>
<dbReference type="GO" id="GO:0006974">
    <property type="term" value="P:DNA damage response"/>
    <property type="evidence" value="ECO:0007669"/>
    <property type="project" value="TreeGrafter"/>
</dbReference>
<dbReference type="EMBL" id="CAFBQE010000018">
    <property type="protein sequence ID" value="CAB5046820.1"/>
    <property type="molecule type" value="Genomic_DNA"/>
</dbReference>
<dbReference type="EMBL" id="CAFAZY010000052">
    <property type="protein sequence ID" value="CAB4842194.1"/>
    <property type="molecule type" value="Genomic_DNA"/>
</dbReference>
<organism evidence="1">
    <name type="scientific">freshwater metagenome</name>
    <dbReference type="NCBI Taxonomy" id="449393"/>
    <lineage>
        <taxon>unclassified sequences</taxon>
        <taxon>metagenomes</taxon>
        <taxon>ecological metagenomes</taxon>
    </lineage>
</organism>
<dbReference type="Gene3D" id="3.30.110.170">
    <property type="entry name" value="Protein of unknown function (DUF541), domain 1"/>
    <property type="match status" value="1"/>
</dbReference>
<evidence type="ECO:0000313" key="4">
    <source>
        <dbReference type="EMBL" id="CAB5046820.1"/>
    </source>
</evidence>
<dbReference type="AlphaFoldDB" id="A0A6J6LLW6"/>
<name>A0A6J6LLW6_9ZZZZ</name>
<dbReference type="PANTHER" id="PTHR34387">
    <property type="entry name" value="SLR1258 PROTEIN"/>
    <property type="match status" value="1"/>
</dbReference>
<accession>A0A6J6LLW6</accession>
<reference evidence="1" key="1">
    <citation type="submission" date="2020-05" db="EMBL/GenBank/DDBJ databases">
        <authorList>
            <person name="Chiriac C."/>
            <person name="Salcher M."/>
            <person name="Ghai R."/>
            <person name="Kavagutti S V."/>
        </authorList>
    </citation>
    <scope>NUCLEOTIDE SEQUENCE</scope>
</reference>
<evidence type="ECO:0000313" key="3">
    <source>
        <dbReference type="EMBL" id="CAB5041922.1"/>
    </source>
</evidence>